<evidence type="ECO:0000313" key="2">
    <source>
        <dbReference type="Proteomes" id="UP000051845"/>
    </source>
</evidence>
<dbReference type="STRING" id="33960.TY91_15325"/>
<reference evidence="1 2" key="1">
    <citation type="journal article" date="2015" name="Genome Announc.">
        <title>Expanding the biotechnology potential of lactobacilli through comparative genomics of 213 strains and associated genera.</title>
        <authorList>
            <person name="Sun Z."/>
            <person name="Harris H.M."/>
            <person name="McCann A."/>
            <person name="Guo C."/>
            <person name="Argimon S."/>
            <person name="Zhang W."/>
            <person name="Yang X."/>
            <person name="Jeffery I.B."/>
            <person name="Cooney J.C."/>
            <person name="Kagawa T.F."/>
            <person name="Liu W."/>
            <person name="Song Y."/>
            <person name="Salvetti E."/>
            <person name="Wrobel A."/>
            <person name="Rasinkangas P."/>
            <person name="Parkhill J."/>
            <person name="Rea M.C."/>
            <person name="O'Sullivan O."/>
            <person name="Ritari J."/>
            <person name="Douillard F.P."/>
            <person name="Paul Ross R."/>
            <person name="Yang R."/>
            <person name="Briner A.E."/>
            <person name="Felis G.E."/>
            <person name="de Vos W.M."/>
            <person name="Barrangou R."/>
            <person name="Klaenhammer T.R."/>
            <person name="Caufield P.W."/>
            <person name="Cui Y."/>
            <person name="Zhang H."/>
            <person name="O'Toole P.W."/>
        </authorList>
    </citation>
    <scope>NUCLEOTIDE SEQUENCE [LARGE SCALE GENOMIC DNA]</scope>
    <source>
        <strain evidence="1 2">DSM 20515</strain>
    </source>
</reference>
<evidence type="ECO:0000313" key="1">
    <source>
        <dbReference type="EMBL" id="KRM76753.1"/>
    </source>
</evidence>
<gene>
    <name evidence="1" type="ORF">FC82_GL001102</name>
</gene>
<dbReference type="InterPro" id="IPR056216">
    <property type="entry name" value="P8-like"/>
</dbReference>
<dbReference type="Pfam" id="PF24305">
    <property type="entry name" value="P8"/>
    <property type="match status" value="1"/>
</dbReference>
<organism evidence="1 2">
    <name type="scientific">Secundilactobacillus collinoides DSM 20515 = JCM 1123</name>
    <dbReference type="NCBI Taxonomy" id="1423733"/>
    <lineage>
        <taxon>Bacteria</taxon>
        <taxon>Bacillati</taxon>
        <taxon>Bacillota</taxon>
        <taxon>Bacilli</taxon>
        <taxon>Lactobacillales</taxon>
        <taxon>Lactobacillaceae</taxon>
        <taxon>Secundilactobacillus</taxon>
    </lineage>
</organism>
<proteinExistence type="predicted"/>
<sequence>MAKTVDETLFIDYQMSDAFDWSDSEMPVRDAIWDYLMEKNSHDTLKTEADMKPFMTMAEADVRDFVEKNLKTVASK</sequence>
<dbReference type="RefSeq" id="WP_056996356.1">
    <property type="nucleotide sequence ID" value="NZ_AYYR01000021.1"/>
</dbReference>
<dbReference type="PATRIC" id="fig|1423733.4.peg.1165"/>
<dbReference type="AlphaFoldDB" id="A0A0R2BC78"/>
<dbReference type="EMBL" id="AYYR01000021">
    <property type="protein sequence ID" value="KRM76753.1"/>
    <property type="molecule type" value="Genomic_DNA"/>
</dbReference>
<name>A0A0R2BC78_SECCO</name>
<accession>A0A0R2BC78</accession>
<comment type="caution">
    <text evidence="1">The sequence shown here is derived from an EMBL/GenBank/DDBJ whole genome shotgun (WGS) entry which is preliminary data.</text>
</comment>
<dbReference type="Proteomes" id="UP000051845">
    <property type="component" value="Unassembled WGS sequence"/>
</dbReference>
<protein>
    <submittedName>
        <fullName evidence="1">Uncharacterized protein</fullName>
    </submittedName>
</protein>